<sequence>MSKCPDEPKVSLRSSLKNRSPQTANEGVNHPKYPPEMDKFEDNYDDEYKEVEEVLEAGDEDDQEGGAKIGGKSGGRRDCMEIDQQVYMPSWRVLGNEDDNEYHDASDSEEDPILESRSLQSHYDKPHLCLSACPP</sequence>
<reference evidence="2 3" key="1">
    <citation type="journal article" date="2018" name="Nat. Ecol. Evol.">
        <title>Pezizomycetes genomes reveal the molecular basis of ectomycorrhizal truffle lifestyle.</title>
        <authorList>
            <person name="Murat C."/>
            <person name="Payen T."/>
            <person name="Noel B."/>
            <person name="Kuo A."/>
            <person name="Morin E."/>
            <person name="Chen J."/>
            <person name="Kohler A."/>
            <person name="Krizsan K."/>
            <person name="Balestrini R."/>
            <person name="Da Silva C."/>
            <person name="Montanini B."/>
            <person name="Hainaut M."/>
            <person name="Levati E."/>
            <person name="Barry K.W."/>
            <person name="Belfiori B."/>
            <person name="Cichocki N."/>
            <person name="Clum A."/>
            <person name="Dockter R.B."/>
            <person name="Fauchery L."/>
            <person name="Guy J."/>
            <person name="Iotti M."/>
            <person name="Le Tacon F."/>
            <person name="Lindquist E.A."/>
            <person name="Lipzen A."/>
            <person name="Malagnac F."/>
            <person name="Mello A."/>
            <person name="Molinier V."/>
            <person name="Miyauchi S."/>
            <person name="Poulain J."/>
            <person name="Riccioni C."/>
            <person name="Rubini A."/>
            <person name="Sitrit Y."/>
            <person name="Splivallo R."/>
            <person name="Traeger S."/>
            <person name="Wang M."/>
            <person name="Zifcakova L."/>
            <person name="Wipf D."/>
            <person name="Zambonelli A."/>
            <person name="Paolocci F."/>
            <person name="Nowrousian M."/>
            <person name="Ottonello S."/>
            <person name="Baldrian P."/>
            <person name="Spatafora J.W."/>
            <person name="Henrissat B."/>
            <person name="Nagy L.G."/>
            <person name="Aury J.M."/>
            <person name="Wincker P."/>
            <person name="Grigoriev I.V."/>
            <person name="Bonfante P."/>
            <person name="Martin F.M."/>
        </authorList>
    </citation>
    <scope>NUCLEOTIDE SEQUENCE [LARGE SCALE GENOMIC DNA]</scope>
    <source>
        <strain evidence="2 3">120613-1</strain>
    </source>
</reference>
<evidence type="ECO:0000313" key="3">
    <source>
        <dbReference type="Proteomes" id="UP000276215"/>
    </source>
</evidence>
<evidence type="ECO:0000256" key="1">
    <source>
        <dbReference type="SAM" id="MobiDB-lite"/>
    </source>
</evidence>
<dbReference type="EMBL" id="ML120356">
    <property type="protein sequence ID" value="RPB04956.1"/>
    <property type="molecule type" value="Genomic_DNA"/>
</dbReference>
<feature type="compositionally biased region" description="Acidic residues" evidence="1">
    <location>
        <begin position="96"/>
        <end position="113"/>
    </location>
</feature>
<proteinExistence type="predicted"/>
<evidence type="ECO:0000313" key="2">
    <source>
        <dbReference type="EMBL" id="RPB04956.1"/>
    </source>
</evidence>
<feature type="compositionally biased region" description="Polar residues" evidence="1">
    <location>
        <begin position="12"/>
        <end position="26"/>
    </location>
</feature>
<organism evidence="2 3">
    <name type="scientific">Choiromyces venosus 120613-1</name>
    <dbReference type="NCBI Taxonomy" id="1336337"/>
    <lineage>
        <taxon>Eukaryota</taxon>
        <taxon>Fungi</taxon>
        <taxon>Dikarya</taxon>
        <taxon>Ascomycota</taxon>
        <taxon>Pezizomycotina</taxon>
        <taxon>Pezizomycetes</taxon>
        <taxon>Pezizales</taxon>
        <taxon>Tuberaceae</taxon>
        <taxon>Choiromyces</taxon>
    </lineage>
</organism>
<feature type="compositionally biased region" description="Basic and acidic residues" evidence="1">
    <location>
        <begin position="1"/>
        <end position="10"/>
    </location>
</feature>
<dbReference type="AlphaFoldDB" id="A0A3N4K312"/>
<gene>
    <name evidence="2" type="ORF">L873DRAFT_1187242</name>
</gene>
<feature type="compositionally biased region" description="Acidic residues" evidence="1">
    <location>
        <begin position="55"/>
        <end position="64"/>
    </location>
</feature>
<accession>A0A3N4K312</accession>
<feature type="region of interest" description="Disordered" evidence="1">
    <location>
        <begin position="1"/>
        <end position="41"/>
    </location>
</feature>
<name>A0A3N4K312_9PEZI</name>
<protein>
    <submittedName>
        <fullName evidence="2">Uncharacterized protein</fullName>
    </submittedName>
</protein>
<keyword evidence="3" id="KW-1185">Reference proteome</keyword>
<dbReference type="Proteomes" id="UP000276215">
    <property type="component" value="Unassembled WGS sequence"/>
</dbReference>
<feature type="region of interest" description="Disordered" evidence="1">
    <location>
        <begin position="55"/>
        <end position="114"/>
    </location>
</feature>